<feature type="transmembrane region" description="Helical" evidence="1">
    <location>
        <begin position="234"/>
        <end position="253"/>
    </location>
</feature>
<evidence type="ECO:0000313" key="3">
    <source>
        <dbReference type="EMBL" id="KAH7569681.1"/>
    </source>
</evidence>
<dbReference type="InterPro" id="IPR050620">
    <property type="entry name" value="Thioredoxin_H-type-like"/>
</dbReference>
<dbReference type="Proteomes" id="UP000827721">
    <property type="component" value="Unassembled WGS sequence"/>
</dbReference>
<evidence type="ECO:0000313" key="4">
    <source>
        <dbReference type="Proteomes" id="UP000827721"/>
    </source>
</evidence>
<proteinExistence type="predicted"/>
<name>A0ABQ8HZ87_9ROSI</name>
<dbReference type="InterPro" id="IPR036249">
    <property type="entry name" value="Thioredoxin-like_sf"/>
</dbReference>
<dbReference type="CDD" id="cd02947">
    <property type="entry name" value="TRX_family"/>
    <property type="match status" value="1"/>
</dbReference>
<protein>
    <recommendedName>
        <fullName evidence="2">Thioredoxin domain-containing protein</fullName>
    </recommendedName>
</protein>
<feature type="domain" description="Thioredoxin" evidence="2">
    <location>
        <begin position="71"/>
        <end position="245"/>
    </location>
</feature>
<comment type="caution">
    <text evidence="3">The sequence shown here is derived from an EMBL/GenBank/DDBJ whole genome shotgun (WGS) entry which is preliminary data.</text>
</comment>
<keyword evidence="1" id="KW-0472">Membrane</keyword>
<dbReference type="PROSITE" id="PS51352">
    <property type="entry name" value="THIOREDOXIN_2"/>
    <property type="match status" value="1"/>
</dbReference>
<dbReference type="Gene3D" id="3.40.30.10">
    <property type="entry name" value="Glutaredoxin"/>
    <property type="match status" value="1"/>
</dbReference>
<accession>A0ABQ8HZ87</accession>
<dbReference type="SUPFAM" id="SSF52833">
    <property type="entry name" value="Thioredoxin-like"/>
    <property type="match status" value="1"/>
</dbReference>
<sequence length="303" mass="34075">MRGNSIYRRFLLLQQQRKFSYRVSSTANLSVETLISPPTAVPSPSQNTIITKIPSSDNRFCMSKPSLQFHRPLCSSSPDGPLNIIPIKSEEEFNSSLSKVQDGSLPAIYYFTAAWCGPCRFISPVIVELSKKYPHVTTYKIDIDQVGRSCGIGLLLFCFNGMPYIFLNFTMIYVVSSKSLWNSSSQKKPSSLKIWHFEVGDTEAQFLWFINPSFTIAELILTSVEGLRNTLSKLHIAAVVISLLNFLIFRFILDEEKIAAIGVTLIFLRPNPTLHFFQNGKKAAEVVGADILSLKNTVEKLYK</sequence>
<keyword evidence="1" id="KW-1133">Transmembrane helix</keyword>
<reference evidence="3 4" key="1">
    <citation type="submission" date="2021-02" db="EMBL/GenBank/DDBJ databases">
        <title>Plant Genome Project.</title>
        <authorList>
            <person name="Zhang R.-G."/>
        </authorList>
    </citation>
    <scope>NUCLEOTIDE SEQUENCE [LARGE SCALE GENOMIC DNA]</scope>
    <source>
        <tissue evidence="3">Leaves</tissue>
    </source>
</reference>
<dbReference type="InterPro" id="IPR013766">
    <property type="entry name" value="Thioredoxin_domain"/>
</dbReference>
<evidence type="ECO:0000259" key="2">
    <source>
        <dbReference type="PROSITE" id="PS51352"/>
    </source>
</evidence>
<organism evidence="3 4">
    <name type="scientific">Xanthoceras sorbifolium</name>
    <dbReference type="NCBI Taxonomy" id="99658"/>
    <lineage>
        <taxon>Eukaryota</taxon>
        <taxon>Viridiplantae</taxon>
        <taxon>Streptophyta</taxon>
        <taxon>Embryophyta</taxon>
        <taxon>Tracheophyta</taxon>
        <taxon>Spermatophyta</taxon>
        <taxon>Magnoliopsida</taxon>
        <taxon>eudicotyledons</taxon>
        <taxon>Gunneridae</taxon>
        <taxon>Pentapetalae</taxon>
        <taxon>rosids</taxon>
        <taxon>malvids</taxon>
        <taxon>Sapindales</taxon>
        <taxon>Sapindaceae</taxon>
        <taxon>Xanthoceroideae</taxon>
        <taxon>Xanthoceras</taxon>
    </lineage>
</organism>
<keyword evidence="4" id="KW-1185">Reference proteome</keyword>
<dbReference type="PANTHER" id="PTHR10438">
    <property type="entry name" value="THIOREDOXIN"/>
    <property type="match status" value="1"/>
</dbReference>
<gene>
    <name evidence="3" type="ORF">JRO89_XS06G0240900</name>
</gene>
<dbReference type="PANTHER" id="PTHR10438:SF405">
    <property type="entry name" value="THIOREDOXIN DOMAIN-CONTAINING PROTEIN"/>
    <property type="match status" value="1"/>
</dbReference>
<dbReference type="EMBL" id="JAFEMO010000006">
    <property type="protein sequence ID" value="KAH7569681.1"/>
    <property type="molecule type" value="Genomic_DNA"/>
</dbReference>
<feature type="transmembrane region" description="Helical" evidence="1">
    <location>
        <begin position="154"/>
        <end position="175"/>
    </location>
</feature>
<evidence type="ECO:0000256" key="1">
    <source>
        <dbReference type="SAM" id="Phobius"/>
    </source>
</evidence>
<keyword evidence="1" id="KW-0812">Transmembrane</keyword>
<dbReference type="Pfam" id="PF00085">
    <property type="entry name" value="Thioredoxin"/>
    <property type="match status" value="1"/>
</dbReference>